<dbReference type="InterPro" id="IPR047789">
    <property type="entry name" value="CU044_5270-like"/>
</dbReference>
<accession>A0A1S1QPI0</accession>
<sequence>MSDSDDRGDIDDPVVVRTLLSASNPVADDPLSAVEQRRGESLLALLLADPSARSPRPGRGRGRVVVRRRRGVLAAAATVLVLAGALLGLTVVRTHDQATAMPLLPEPLLTATTGDHDGAVAALSEAARRQRESAQAGSGPVLYVRTQSYGLDIAVARNRATTTARTAITDLWRDRDGAVHSDRYIQQIDRAGADVGGPTPDDDDQFEGRSDSPPVPPEYDPALTPTDPAQISARLKAYALAQGYPVDLWATGEVLRFLRTGLTSPAQNAALYEVLAQIPTLFDAGPTRDRAGRPGHAVGLVVSDKSSLGLGIEYLIFSDTGAPLTIENVATPPPPGLHLPDASIIQSYVEIITTRRVPTVGATT</sequence>
<proteinExistence type="predicted"/>
<evidence type="ECO:0000313" key="3">
    <source>
        <dbReference type="EMBL" id="OHV35890.1"/>
    </source>
</evidence>
<keyword evidence="4" id="KW-1185">Reference proteome</keyword>
<keyword evidence="2" id="KW-0812">Transmembrane</keyword>
<evidence type="ECO:0000313" key="4">
    <source>
        <dbReference type="Proteomes" id="UP000179627"/>
    </source>
</evidence>
<feature type="region of interest" description="Disordered" evidence="1">
    <location>
        <begin position="188"/>
        <end position="224"/>
    </location>
</feature>
<evidence type="ECO:0000256" key="1">
    <source>
        <dbReference type="SAM" id="MobiDB-lite"/>
    </source>
</evidence>
<dbReference type="NCBIfam" id="NF038083">
    <property type="entry name" value="CU044_5270_fam"/>
    <property type="match status" value="1"/>
</dbReference>
<evidence type="ECO:0000256" key="2">
    <source>
        <dbReference type="SAM" id="Phobius"/>
    </source>
</evidence>
<protein>
    <submittedName>
        <fullName evidence="3">Uncharacterized protein</fullName>
    </submittedName>
</protein>
<organism evidence="3 4">
    <name type="scientific">Parafrankia colletiae</name>
    <dbReference type="NCBI Taxonomy" id="573497"/>
    <lineage>
        <taxon>Bacteria</taxon>
        <taxon>Bacillati</taxon>
        <taxon>Actinomycetota</taxon>
        <taxon>Actinomycetes</taxon>
        <taxon>Frankiales</taxon>
        <taxon>Frankiaceae</taxon>
        <taxon>Parafrankia</taxon>
    </lineage>
</organism>
<dbReference type="OrthoDB" id="3212399at2"/>
<gene>
    <name evidence="3" type="ORF">CC117_04625</name>
</gene>
<feature type="transmembrane region" description="Helical" evidence="2">
    <location>
        <begin position="71"/>
        <end position="92"/>
    </location>
</feature>
<comment type="caution">
    <text evidence="3">The sequence shown here is derived from an EMBL/GenBank/DDBJ whole genome shotgun (WGS) entry which is preliminary data.</text>
</comment>
<reference evidence="4" key="1">
    <citation type="submission" date="2016-07" db="EMBL/GenBank/DDBJ databases">
        <title>Sequence Frankia sp. strain CcI1.17.</title>
        <authorList>
            <person name="Ghodhbane-Gtari F."/>
            <person name="Swanson E."/>
            <person name="Gueddou A."/>
            <person name="Morris K."/>
            <person name="Hezbri K."/>
            <person name="Ktari A."/>
            <person name="Nouioui I."/>
            <person name="Abebe-Akele F."/>
            <person name="Simpson S."/>
            <person name="Thomas K."/>
            <person name="Gtari M."/>
            <person name="Tisa L.S."/>
            <person name="Hurst S."/>
        </authorList>
    </citation>
    <scope>NUCLEOTIDE SEQUENCE [LARGE SCALE GENOMIC DNA]</scope>
    <source>
        <strain evidence="4">Cc1.17</strain>
    </source>
</reference>
<name>A0A1S1QPI0_9ACTN</name>
<dbReference type="EMBL" id="MBLM01000119">
    <property type="protein sequence ID" value="OHV35890.1"/>
    <property type="molecule type" value="Genomic_DNA"/>
</dbReference>
<dbReference type="AlphaFoldDB" id="A0A1S1QPI0"/>
<keyword evidence="2" id="KW-0472">Membrane</keyword>
<dbReference type="Proteomes" id="UP000179627">
    <property type="component" value="Unassembled WGS sequence"/>
</dbReference>
<keyword evidence="2" id="KW-1133">Transmembrane helix</keyword>